<gene>
    <name evidence="1" type="ORF">PW220_04300</name>
</gene>
<dbReference type="EMBL" id="CP118734">
    <property type="protein sequence ID" value="WNY49864.1"/>
    <property type="molecule type" value="Genomic_DNA"/>
</dbReference>
<accession>A0AA97A2N8</accession>
<dbReference type="Proteomes" id="UP001301526">
    <property type="component" value="Chromosome"/>
</dbReference>
<evidence type="ECO:0000313" key="1">
    <source>
        <dbReference type="EMBL" id="WNY49864.1"/>
    </source>
</evidence>
<dbReference type="RefSeq" id="WP_248054442.1">
    <property type="nucleotide sequence ID" value="NZ_CP118734.1"/>
</dbReference>
<protein>
    <submittedName>
        <fullName evidence="1">Uncharacterized protein</fullName>
    </submittedName>
</protein>
<reference evidence="1 2" key="1">
    <citation type="submission" date="2023-02" db="EMBL/GenBank/DDBJ databases">
        <title>Streptococcus sp. Genome Sequencing and Assembly.</title>
        <authorList>
            <person name="Shore S.M."/>
            <person name="Nicholson T.L."/>
        </authorList>
    </citation>
    <scope>NUCLEOTIDE SEQUENCE [LARGE SCALE GENOMIC DNA]</scope>
    <source>
        <strain evidence="1 2">29892</strain>
    </source>
</reference>
<sequence length="139" mass="16161">MRFKDFNLEVVNVERYSSDYSMTVNKNFVTFSKGIIQALEYPAHVLVAFNKDTKVMGIQVCRAKTRGAFSFSKPVGEQKGIVQVGHKNLKETLLTIMSEWKSDKRYRVEGIHIPEDKAFIFELKDFEELTDFRKNDNNK</sequence>
<keyword evidence="2" id="KW-1185">Reference proteome</keyword>
<organism evidence="1 2">
    <name type="scientific">Streptococcus iners subsp. hyiners</name>
    <dbReference type="NCBI Taxonomy" id="3028083"/>
    <lineage>
        <taxon>Bacteria</taxon>
        <taxon>Bacillati</taxon>
        <taxon>Bacillota</taxon>
        <taxon>Bacilli</taxon>
        <taxon>Lactobacillales</taxon>
        <taxon>Streptococcaceae</taxon>
        <taxon>Streptococcus</taxon>
        <taxon>Streptococcus iners</taxon>
    </lineage>
</organism>
<dbReference type="AlphaFoldDB" id="A0AA97A2N8"/>
<evidence type="ECO:0000313" key="2">
    <source>
        <dbReference type="Proteomes" id="UP001301526"/>
    </source>
</evidence>
<name>A0AA97A2N8_9STRE</name>
<proteinExistence type="predicted"/>